<dbReference type="PANTHER" id="PTHR22572">
    <property type="entry name" value="SUGAR-1-PHOSPHATE GUANYL TRANSFERASE"/>
    <property type="match status" value="1"/>
</dbReference>
<dbReference type="OrthoDB" id="15372at2157"/>
<organism evidence="4 6">
    <name type="scientific">Sulfuracidifex tepidarius</name>
    <dbReference type="NCBI Taxonomy" id="1294262"/>
    <lineage>
        <taxon>Archaea</taxon>
        <taxon>Thermoproteota</taxon>
        <taxon>Thermoprotei</taxon>
        <taxon>Sulfolobales</taxon>
        <taxon>Sulfolobaceae</taxon>
        <taxon>Sulfuracidifex</taxon>
    </lineage>
</organism>
<dbReference type="AlphaFoldDB" id="A0A510DVM4"/>
<keyword evidence="6" id="KW-1185">Reference proteome</keyword>
<dbReference type="Gene3D" id="3.90.550.10">
    <property type="entry name" value="Spore Coat Polysaccharide Biosynthesis Protein SpsA, Chain A"/>
    <property type="match status" value="1"/>
</dbReference>
<dbReference type="InterPro" id="IPR005835">
    <property type="entry name" value="NTP_transferase_dom"/>
</dbReference>
<accession>A0A510E4P5</accession>
<accession>A0A510DVM4</accession>
<reference evidence="4 6" key="2">
    <citation type="journal article" date="2020" name="Int. J. Syst. Evol. Microbiol.">
        <title>Sulfuracidifex tepidarius gen. nov., sp. nov. and transfer of Sulfolobus metallicus Huber and Stetter 1992 to the genus Sulfuracidifex as Sulfuracidifex metallicus comb. nov.</title>
        <authorList>
            <person name="Itoh T."/>
            <person name="Miura T."/>
            <person name="Sakai H.D."/>
            <person name="Kato S."/>
            <person name="Ohkuma M."/>
            <person name="Takashina T."/>
        </authorList>
    </citation>
    <scope>NUCLEOTIDE SEQUENCE [LARGE SCALE GENOMIC DNA]</scope>
    <source>
        <strain evidence="4 6">IC-006</strain>
        <strain evidence="5">IC-007</strain>
    </source>
</reference>
<dbReference type="EMBL" id="AP018930">
    <property type="protein sequence ID" value="BBG27028.1"/>
    <property type="molecule type" value="Genomic_DNA"/>
</dbReference>
<comment type="similarity">
    <text evidence="1">Belongs to the transferase hexapeptide repeat family.</text>
</comment>
<reference evidence="7" key="1">
    <citation type="submission" date="2018-09" db="EMBL/GenBank/DDBJ databases">
        <title>Complete Genome Sequencing of Sulfolobus sp. JCM 16834.</title>
        <authorList>
            <person name="Kato S."/>
            <person name="Itoh T."/>
            <person name="Ohkuma M."/>
        </authorList>
    </citation>
    <scope>NUCLEOTIDE SEQUENCE [LARGE SCALE GENOMIC DNA]</scope>
    <source>
        <strain evidence="7">IC-007</strain>
    </source>
</reference>
<evidence type="ECO:0000313" key="5">
    <source>
        <dbReference type="EMBL" id="BBG27028.1"/>
    </source>
</evidence>
<name>A0A510DVM4_9CREN</name>
<dbReference type="EMBL" id="AP018929">
    <property type="protein sequence ID" value="BBG24271.1"/>
    <property type="molecule type" value="Genomic_DNA"/>
</dbReference>
<dbReference type="InterPro" id="IPR056729">
    <property type="entry name" value="GMPPB_C"/>
</dbReference>
<gene>
    <name evidence="4" type="ORF">IC006_1580</name>
    <name evidence="5" type="ORF">IC007_1557</name>
</gene>
<dbReference type="Proteomes" id="UP000322983">
    <property type="component" value="Chromosome"/>
</dbReference>
<sequence>MVSAIVLAGGYATRLRPLSLTKPKSLFPLLDKPILEYTLESLEKAKVTNAYLSLRVMADKLISYLESSGANSFVKPVIEKEPLGDGGPLKYIVDNFELDDDVVVIYGDIFSEMDFKDLISFHVNKGCSATIVGTKVNDPRRYGVLYQENDKLVELIEKPKNPISNLINAGMYVFRKDLFKEISKFPYSISKDFMPKVLKKCCVSVYQYNGIWADIGLPSDYLKLNFELLVRRYPKGYISPSAKVSENATLNPPYYIGDDVSIRGGTYVNPNTVIGKKSKIGEGVYLQEVLLMEGVRVGDYSYMTNTIVADNSRIGRWNRIMDGSILGEEVTTKDGVMLNLKTIILPYKEVSEAVTEKGKIIL</sequence>
<dbReference type="STRING" id="1294262.GCA_001316085_00456"/>
<dbReference type="RefSeq" id="WP_054845062.1">
    <property type="nucleotide sequence ID" value="NZ_AP018929.1"/>
</dbReference>
<feature type="domain" description="Mannose-1-phosphate guanyltransferase C-terminal" evidence="3">
    <location>
        <begin position="254"/>
        <end position="359"/>
    </location>
</feature>
<dbReference type="SUPFAM" id="SSF53448">
    <property type="entry name" value="Nucleotide-diphospho-sugar transferases"/>
    <property type="match status" value="1"/>
</dbReference>
<protein>
    <submittedName>
        <fullName evidence="4">Bifunctional protein GlmU</fullName>
    </submittedName>
</protein>
<dbReference type="InterPro" id="IPR029044">
    <property type="entry name" value="Nucleotide-diphossugar_trans"/>
</dbReference>
<evidence type="ECO:0000313" key="7">
    <source>
        <dbReference type="Proteomes" id="UP000325030"/>
    </source>
</evidence>
<dbReference type="Proteomes" id="UP000325030">
    <property type="component" value="Chromosome"/>
</dbReference>
<dbReference type="Pfam" id="PF00483">
    <property type="entry name" value="NTP_transferase"/>
    <property type="match status" value="1"/>
</dbReference>
<dbReference type="KEGG" id="step:IC006_1580"/>
<dbReference type="Gene3D" id="2.160.10.10">
    <property type="entry name" value="Hexapeptide repeat proteins"/>
    <property type="match status" value="1"/>
</dbReference>
<dbReference type="CDD" id="cd04181">
    <property type="entry name" value="NTP_transferase"/>
    <property type="match status" value="1"/>
</dbReference>
<evidence type="ECO:0000256" key="1">
    <source>
        <dbReference type="ARBA" id="ARBA00007274"/>
    </source>
</evidence>
<evidence type="ECO:0000313" key="4">
    <source>
        <dbReference type="EMBL" id="BBG24271.1"/>
    </source>
</evidence>
<dbReference type="GeneID" id="41717895"/>
<dbReference type="InterPro" id="IPR050486">
    <property type="entry name" value="Mannose-1P_guanyltransferase"/>
</dbReference>
<feature type="domain" description="Nucleotidyl transferase" evidence="2">
    <location>
        <begin position="4"/>
        <end position="226"/>
    </location>
</feature>
<evidence type="ECO:0000259" key="3">
    <source>
        <dbReference type="Pfam" id="PF25087"/>
    </source>
</evidence>
<dbReference type="Pfam" id="PF25087">
    <property type="entry name" value="GMPPB_C"/>
    <property type="match status" value="1"/>
</dbReference>
<proteinExistence type="inferred from homology"/>
<evidence type="ECO:0000259" key="2">
    <source>
        <dbReference type="Pfam" id="PF00483"/>
    </source>
</evidence>
<evidence type="ECO:0000313" key="6">
    <source>
        <dbReference type="Proteomes" id="UP000322983"/>
    </source>
</evidence>